<dbReference type="SMART" id="SM00066">
    <property type="entry name" value="GAL4"/>
    <property type="match status" value="1"/>
</dbReference>
<evidence type="ECO:0000313" key="7">
    <source>
        <dbReference type="Proteomes" id="UP000038010"/>
    </source>
</evidence>
<feature type="domain" description="Zn(2)-C6 fungal-type" evidence="5">
    <location>
        <begin position="10"/>
        <end position="38"/>
    </location>
</feature>
<comment type="caution">
    <text evidence="6">The sequence shown here is derived from an EMBL/GenBank/DDBJ whole genome shotgun (WGS) entry which is preliminary data.</text>
</comment>
<dbReference type="VEuPathDB" id="FungiDB:AB675_5462"/>
<evidence type="ECO:0000313" key="6">
    <source>
        <dbReference type="EMBL" id="KPI42159.1"/>
    </source>
</evidence>
<dbReference type="Proteomes" id="UP000038010">
    <property type="component" value="Unassembled WGS sequence"/>
</dbReference>
<evidence type="ECO:0000259" key="5">
    <source>
        <dbReference type="PROSITE" id="PS50048"/>
    </source>
</evidence>
<name>A0A0N0NP60_9EURO</name>
<dbReference type="PANTHER" id="PTHR38111">
    <property type="entry name" value="ZN(2)-C6 FUNGAL-TYPE DOMAIN-CONTAINING PROTEIN-RELATED"/>
    <property type="match status" value="1"/>
</dbReference>
<sequence length="516" mass="57381">MVGVPGRSKGCLTCLKRRLKCDETKPTCQRCEKSGYVCKGYERKLDVRFHAFGKSKSAPEKTGTTQAQQISSCKPAIPPDVSLVAFKDNIQYSFLFSNLVWSHYGSPWLQRSALGKLGILALEACQAFSLCVFGQQHHLSSIEIDGAQHYSSAVRKLAMQLPNVGAPGSEDLLIPIMILLLHSSTTVTDPTASSFHVAALYRLLQIRGPKAFAAEPLRSAFESCRSTLIVIGLVTKTRTFLEDPEWIMGPWSLPESPGKNAQNQLVDVLSHVPGFLQDQAHVFSTGDRQLQRTLICKIERQLSITYSWRWDWEGKHPNAAHEVDHLRDYPLLGLLNSRPFTKVLVCSSWQQATEISLYNSVVLCLLGILWSLQSPAAIAEATQTKRESSSPLLLPNQITSLEQVAVEICRVFEYQLATAARVPDQQTLFWVLPVGLAGFVLEHNERYSAWVKELHDVGQTTRGYSAGGLGYGSSVYNIFNTKWAAGRNDGQRTFEGQDWGYIPPNVYHALPSEDLD</sequence>
<dbReference type="GeneID" id="28737554"/>
<keyword evidence="7" id="KW-1185">Reference proteome</keyword>
<protein>
    <recommendedName>
        <fullName evidence="5">Zn(2)-C6 fungal-type domain-containing protein</fullName>
    </recommendedName>
</protein>
<reference evidence="6 7" key="1">
    <citation type="submission" date="2015-06" db="EMBL/GenBank/DDBJ databases">
        <title>Draft genome of the ant-associated black yeast Phialophora attae CBS 131958.</title>
        <authorList>
            <person name="Moreno L.F."/>
            <person name="Stielow B.J."/>
            <person name="de Hoog S."/>
            <person name="Vicente V.A."/>
            <person name="Weiss V.A."/>
            <person name="de Vries M."/>
            <person name="Cruz L.M."/>
            <person name="Souza E.M."/>
        </authorList>
    </citation>
    <scope>NUCLEOTIDE SEQUENCE [LARGE SCALE GENOMIC DNA]</scope>
    <source>
        <strain evidence="6 7">CBS 131958</strain>
    </source>
</reference>
<dbReference type="CDD" id="cd00067">
    <property type="entry name" value="GAL4"/>
    <property type="match status" value="1"/>
</dbReference>
<keyword evidence="1" id="KW-0805">Transcription regulation</keyword>
<dbReference type="SUPFAM" id="SSF57701">
    <property type="entry name" value="Zn2/Cys6 DNA-binding domain"/>
    <property type="match status" value="1"/>
</dbReference>
<dbReference type="Gene3D" id="4.10.240.10">
    <property type="entry name" value="Zn(2)-C6 fungal-type DNA-binding domain"/>
    <property type="match status" value="1"/>
</dbReference>
<keyword evidence="3" id="KW-0804">Transcription</keyword>
<organism evidence="6 7">
    <name type="scientific">Cyphellophora attinorum</name>
    <dbReference type="NCBI Taxonomy" id="1664694"/>
    <lineage>
        <taxon>Eukaryota</taxon>
        <taxon>Fungi</taxon>
        <taxon>Dikarya</taxon>
        <taxon>Ascomycota</taxon>
        <taxon>Pezizomycotina</taxon>
        <taxon>Eurotiomycetes</taxon>
        <taxon>Chaetothyriomycetidae</taxon>
        <taxon>Chaetothyriales</taxon>
        <taxon>Cyphellophoraceae</taxon>
        <taxon>Cyphellophora</taxon>
    </lineage>
</organism>
<dbReference type="EMBL" id="LFJN01000008">
    <property type="protein sequence ID" value="KPI42159.1"/>
    <property type="molecule type" value="Genomic_DNA"/>
</dbReference>
<dbReference type="InterPro" id="IPR036864">
    <property type="entry name" value="Zn2-C6_fun-type_DNA-bd_sf"/>
</dbReference>
<dbReference type="InterPro" id="IPR053178">
    <property type="entry name" value="Osmoadaptation_assoc"/>
</dbReference>
<dbReference type="RefSeq" id="XP_018002122.1">
    <property type="nucleotide sequence ID" value="XM_018145674.1"/>
</dbReference>
<dbReference type="GO" id="GO:0000981">
    <property type="term" value="F:DNA-binding transcription factor activity, RNA polymerase II-specific"/>
    <property type="evidence" value="ECO:0007669"/>
    <property type="project" value="InterPro"/>
</dbReference>
<keyword evidence="4" id="KW-0539">Nucleus</keyword>
<gene>
    <name evidence="6" type="ORF">AB675_5462</name>
</gene>
<dbReference type="OrthoDB" id="3525185at2759"/>
<evidence type="ECO:0000256" key="4">
    <source>
        <dbReference type="ARBA" id="ARBA00023242"/>
    </source>
</evidence>
<dbReference type="Pfam" id="PF00172">
    <property type="entry name" value="Zn_clus"/>
    <property type="match status" value="1"/>
</dbReference>
<dbReference type="PANTHER" id="PTHR38111:SF2">
    <property type="entry name" value="FINGER DOMAIN PROTEIN, PUTATIVE (AFU_ORTHOLOGUE AFUA_1G01560)-RELATED"/>
    <property type="match status" value="1"/>
</dbReference>
<dbReference type="STRING" id="1664694.A0A0N0NP60"/>
<proteinExistence type="predicted"/>
<dbReference type="GO" id="GO:0008270">
    <property type="term" value="F:zinc ion binding"/>
    <property type="evidence" value="ECO:0007669"/>
    <property type="project" value="InterPro"/>
</dbReference>
<evidence type="ECO:0000256" key="2">
    <source>
        <dbReference type="ARBA" id="ARBA00023125"/>
    </source>
</evidence>
<dbReference type="PROSITE" id="PS50048">
    <property type="entry name" value="ZN2_CY6_FUNGAL_2"/>
    <property type="match status" value="1"/>
</dbReference>
<evidence type="ECO:0000256" key="1">
    <source>
        <dbReference type="ARBA" id="ARBA00023015"/>
    </source>
</evidence>
<dbReference type="AlphaFoldDB" id="A0A0N0NP60"/>
<dbReference type="InterPro" id="IPR001138">
    <property type="entry name" value="Zn2Cys6_DnaBD"/>
</dbReference>
<keyword evidence="2" id="KW-0238">DNA-binding</keyword>
<dbReference type="GO" id="GO:0003677">
    <property type="term" value="F:DNA binding"/>
    <property type="evidence" value="ECO:0007669"/>
    <property type="project" value="UniProtKB-KW"/>
</dbReference>
<evidence type="ECO:0000256" key="3">
    <source>
        <dbReference type="ARBA" id="ARBA00023163"/>
    </source>
</evidence>
<accession>A0A0N0NP60</accession>